<dbReference type="PROSITE" id="PS50850">
    <property type="entry name" value="MFS"/>
    <property type="match status" value="1"/>
</dbReference>
<feature type="transmembrane region" description="Helical" evidence="5">
    <location>
        <begin position="117"/>
        <end position="141"/>
    </location>
</feature>
<evidence type="ECO:0000256" key="3">
    <source>
        <dbReference type="ARBA" id="ARBA00022989"/>
    </source>
</evidence>
<dbReference type="EMBL" id="WWEQ01000019">
    <property type="protein sequence ID" value="MYM19574.1"/>
    <property type="molecule type" value="Genomic_DNA"/>
</dbReference>
<dbReference type="SUPFAM" id="SSF103473">
    <property type="entry name" value="MFS general substrate transporter"/>
    <property type="match status" value="1"/>
</dbReference>
<evidence type="ECO:0000256" key="2">
    <source>
        <dbReference type="ARBA" id="ARBA00022692"/>
    </source>
</evidence>
<evidence type="ECO:0000259" key="6">
    <source>
        <dbReference type="PROSITE" id="PS50850"/>
    </source>
</evidence>
<feature type="domain" description="Major facilitator superfamily (MFS) profile" evidence="6">
    <location>
        <begin position="28"/>
        <end position="436"/>
    </location>
</feature>
<feature type="transmembrane region" description="Helical" evidence="5">
    <location>
        <begin position="256"/>
        <end position="278"/>
    </location>
</feature>
<feature type="transmembrane region" description="Helical" evidence="5">
    <location>
        <begin position="92"/>
        <end position="111"/>
    </location>
</feature>
<dbReference type="GO" id="GO:0022857">
    <property type="term" value="F:transmembrane transporter activity"/>
    <property type="evidence" value="ECO:0007669"/>
    <property type="project" value="InterPro"/>
</dbReference>
<dbReference type="RefSeq" id="WP_160953005.1">
    <property type="nucleotide sequence ID" value="NZ_WWEQ01000019.1"/>
</dbReference>
<feature type="transmembrane region" description="Helical" evidence="5">
    <location>
        <begin position="153"/>
        <end position="175"/>
    </location>
</feature>
<evidence type="ECO:0000256" key="4">
    <source>
        <dbReference type="ARBA" id="ARBA00023136"/>
    </source>
</evidence>
<proteinExistence type="predicted"/>
<feature type="transmembrane region" description="Helical" evidence="5">
    <location>
        <begin position="61"/>
        <end position="80"/>
    </location>
</feature>
<dbReference type="Proteomes" id="UP000469215">
    <property type="component" value="Unassembled WGS sequence"/>
</dbReference>
<keyword evidence="3 5" id="KW-1133">Transmembrane helix</keyword>
<comment type="subcellular location">
    <subcellularLocation>
        <location evidence="1">Cell membrane</location>
        <topology evidence="1">Multi-pass membrane protein</topology>
    </subcellularLocation>
</comment>
<name>A0A6N9H7M3_9MICO</name>
<feature type="transmembrane region" description="Helical" evidence="5">
    <location>
        <begin position="28"/>
        <end position="55"/>
    </location>
</feature>
<dbReference type="GO" id="GO:0005886">
    <property type="term" value="C:plasma membrane"/>
    <property type="evidence" value="ECO:0007669"/>
    <property type="project" value="UniProtKB-SubCell"/>
</dbReference>
<feature type="transmembrane region" description="Helical" evidence="5">
    <location>
        <begin position="376"/>
        <end position="402"/>
    </location>
</feature>
<sequence>MSAPRNPPGPPPESEAAASAARPRVRGALALVGLLLIASNLRAGITSVGPVVGLIRADQHLSAVAASVIVSTPLVAFALVSPIAPAVAARLGLERALGLALAILACGIVLRSTPPQLLLWVGTALLGVAIALLNVLLSALVKRDYPDRIAPITGLYASVQSAMAALASGLAVPLAGEHPSGWRLALGVWAGLALIALAVFAPRLRARPHPPTVLAHAAAGPAEARADAGAPVPASASAAGSHRARTRARAMWTSPLAWQVTLFMGLQSLAFYVLIAWLSSMEQSAGITAAQAGFHLLLFNLCALVGNLLCSSLTHRTSDQRLIAAGCSLVLIGAYVGLILAPQAGVVWACASGFAGGATIVLALSLFGLRTRDHAAAAALSGMAQAVGYAIAAVGPILIGALHDAAGGSWTPGLLVLIGAGALQLLFGVLASRPRMVQ</sequence>
<reference evidence="7 8" key="1">
    <citation type="submission" date="2020-01" db="EMBL/GenBank/DDBJ databases">
        <authorList>
            <person name="Deng T."/>
        </authorList>
    </citation>
    <scope>NUCLEOTIDE SEQUENCE [LARGE SCALE GENOMIC DNA]</scope>
    <source>
        <strain evidence="7 8">5221</strain>
    </source>
</reference>
<comment type="caution">
    <text evidence="7">The sequence shown here is derived from an EMBL/GenBank/DDBJ whole genome shotgun (WGS) entry which is preliminary data.</text>
</comment>
<feature type="transmembrane region" description="Helical" evidence="5">
    <location>
        <begin position="322"/>
        <end position="340"/>
    </location>
</feature>
<dbReference type="InterPro" id="IPR036259">
    <property type="entry name" value="MFS_trans_sf"/>
</dbReference>
<dbReference type="Pfam" id="PF07690">
    <property type="entry name" value="MFS_1"/>
    <property type="match status" value="1"/>
</dbReference>
<dbReference type="InterPro" id="IPR052524">
    <property type="entry name" value="MFS_Cyanate_Porter"/>
</dbReference>
<organism evidence="7 8">
    <name type="scientific">Brevibacterium rongguiense</name>
    <dbReference type="NCBI Taxonomy" id="2695267"/>
    <lineage>
        <taxon>Bacteria</taxon>
        <taxon>Bacillati</taxon>
        <taxon>Actinomycetota</taxon>
        <taxon>Actinomycetes</taxon>
        <taxon>Micrococcales</taxon>
        <taxon>Brevibacteriaceae</taxon>
        <taxon>Brevibacterium</taxon>
    </lineage>
</organism>
<dbReference type="InterPro" id="IPR020846">
    <property type="entry name" value="MFS_dom"/>
</dbReference>
<feature type="transmembrane region" description="Helical" evidence="5">
    <location>
        <begin position="290"/>
        <end position="310"/>
    </location>
</feature>
<dbReference type="PANTHER" id="PTHR23523">
    <property type="match status" value="1"/>
</dbReference>
<dbReference type="CDD" id="cd17339">
    <property type="entry name" value="MFS_NIMT_CynX_like"/>
    <property type="match status" value="1"/>
</dbReference>
<protein>
    <submittedName>
        <fullName evidence="7">MFS transporter</fullName>
    </submittedName>
</protein>
<dbReference type="InterPro" id="IPR011701">
    <property type="entry name" value="MFS"/>
</dbReference>
<keyword evidence="4 5" id="KW-0472">Membrane</keyword>
<keyword evidence="8" id="KW-1185">Reference proteome</keyword>
<accession>A0A6N9H7M3</accession>
<feature type="transmembrane region" description="Helical" evidence="5">
    <location>
        <begin position="414"/>
        <end position="432"/>
    </location>
</feature>
<evidence type="ECO:0000256" key="5">
    <source>
        <dbReference type="SAM" id="Phobius"/>
    </source>
</evidence>
<feature type="transmembrane region" description="Helical" evidence="5">
    <location>
        <begin position="181"/>
        <end position="201"/>
    </location>
</feature>
<dbReference type="PANTHER" id="PTHR23523:SF2">
    <property type="entry name" value="2-NITROIMIDAZOLE TRANSPORTER"/>
    <property type="match status" value="1"/>
</dbReference>
<keyword evidence="2 5" id="KW-0812">Transmembrane</keyword>
<evidence type="ECO:0000313" key="8">
    <source>
        <dbReference type="Proteomes" id="UP000469215"/>
    </source>
</evidence>
<evidence type="ECO:0000313" key="7">
    <source>
        <dbReference type="EMBL" id="MYM19574.1"/>
    </source>
</evidence>
<gene>
    <name evidence="7" type="ORF">GSY69_06210</name>
</gene>
<dbReference type="AlphaFoldDB" id="A0A6N9H7M3"/>
<dbReference type="Gene3D" id="1.20.1250.20">
    <property type="entry name" value="MFS general substrate transporter like domains"/>
    <property type="match status" value="2"/>
</dbReference>
<feature type="transmembrane region" description="Helical" evidence="5">
    <location>
        <begin position="346"/>
        <end position="369"/>
    </location>
</feature>
<evidence type="ECO:0000256" key="1">
    <source>
        <dbReference type="ARBA" id="ARBA00004651"/>
    </source>
</evidence>